<dbReference type="Gene3D" id="1.20.1550.10">
    <property type="entry name" value="DsbB-like"/>
    <property type="match status" value="1"/>
</dbReference>
<accession>A0ABW1KS68</accession>
<keyword evidence="7" id="KW-1185">Reference proteome</keyword>
<evidence type="ECO:0000256" key="1">
    <source>
        <dbReference type="ARBA" id="ARBA00004141"/>
    </source>
</evidence>
<keyword evidence="4 5" id="KW-0472">Membrane</keyword>
<dbReference type="InterPro" id="IPR023380">
    <property type="entry name" value="DsbB-like_sf"/>
</dbReference>
<feature type="transmembrane region" description="Helical" evidence="5">
    <location>
        <begin position="82"/>
        <end position="101"/>
    </location>
</feature>
<evidence type="ECO:0000313" key="7">
    <source>
        <dbReference type="Proteomes" id="UP001596116"/>
    </source>
</evidence>
<comment type="subcellular location">
    <subcellularLocation>
        <location evidence="1">Membrane</location>
        <topology evidence="1">Multi-pass membrane protein</topology>
    </subcellularLocation>
</comment>
<protein>
    <submittedName>
        <fullName evidence="6">Disulfide bond formation protein B</fullName>
    </submittedName>
</protein>
<sequence length="190" mass="19590">MKGYISGMFGFVKNLSLTERALGLSFAASGAMLAGAHLFEKVGGLVPCILCLDQREAHWTALGLAAAGLAASRLFKSKLAAAAAVGAAALVYAVSSGLAFYHTGVEYDYWPGPAICSGGGGLGDIDINNLGASLTEKTDAPSCEDVQWRFLGVSMAGYNLLASAGLFALTLFAAFTETRAARLVRRTASA</sequence>
<evidence type="ECO:0000313" key="6">
    <source>
        <dbReference type="EMBL" id="MFC6034873.1"/>
    </source>
</evidence>
<dbReference type="InterPro" id="IPR003752">
    <property type="entry name" value="DiS_bond_form_DsbB/BdbC"/>
</dbReference>
<gene>
    <name evidence="6" type="ORF">ACFMB1_04920</name>
</gene>
<organism evidence="6 7">
    <name type="scientific">Hyphococcus aureus</name>
    <dbReference type="NCBI Taxonomy" id="2666033"/>
    <lineage>
        <taxon>Bacteria</taxon>
        <taxon>Pseudomonadati</taxon>
        <taxon>Pseudomonadota</taxon>
        <taxon>Alphaproteobacteria</taxon>
        <taxon>Parvularculales</taxon>
        <taxon>Parvularculaceae</taxon>
        <taxon>Hyphococcus</taxon>
    </lineage>
</organism>
<evidence type="ECO:0000256" key="4">
    <source>
        <dbReference type="ARBA" id="ARBA00023136"/>
    </source>
</evidence>
<name>A0ABW1KS68_9PROT</name>
<dbReference type="Proteomes" id="UP001596116">
    <property type="component" value="Unassembled WGS sequence"/>
</dbReference>
<dbReference type="EMBL" id="JBHPON010000001">
    <property type="protein sequence ID" value="MFC6034873.1"/>
    <property type="molecule type" value="Genomic_DNA"/>
</dbReference>
<evidence type="ECO:0000256" key="2">
    <source>
        <dbReference type="ARBA" id="ARBA00022692"/>
    </source>
</evidence>
<dbReference type="Pfam" id="PF02600">
    <property type="entry name" value="DsbB"/>
    <property type="match status" value="1"/>
</dbReference>
<evidence type="ECO:0000256" key="5">
    <source>
        <dbReference type="SAM" id="Phobius"/>
    </source>
</evidence>
<proteinExistence type="predicted"/>
<comment type="caution">
    <text evidence="6">The sequence shown here is derived from an EMBL/GenBank/DDBJ whole genome shotgun (WGS) entry which is preliminary data.</text>
</comment>
<keyword evidence="2 5" id="KW-0812">Transmembrane</keyword>
<evidence type="ECO:0000256" key="3">
    <source>
        <dbReference type="ARBA" id="ARBA00022989"/>
    </source>
</evidence>
<dbReference type="SUPFAM" id="SSF158442">
    <property type="entry name" value="DsbB-like"/>
    <property type="match status" value="1"/>
</dbReference>
<keyword evidence="3 5" id="KW-1133">Transmembrane helix</keyword>
<feature type="transmembrane region" description="Helical" evidence="5">
    <location>
        <begin position="156"/>
        <end position="176"/>
    </location>
</feature>
<reference evidence="6 7" key="1">
    <citation type="submission" date="2024-09" db="EMBL/GenBank/DDBJ databases">
        <authorList>
            <person name="Zhang Z.-H."/>
        </authorList>
    </citation>
    <scope>NUCLEOTIDE SEQUENCE [LARGE SCALE GENOMIC DNA]</scope>
    <source>
        <strain evidence="6 7">HHTR114</strain>
    </source>
</reference>
<dbReference type="RefSeq" id="WP_379879789.1">
    <property type="nucleotide sequence ID" value="NZ_JBHPON010000001.1"/>
</dbReference>